<comment type="caution">
    <text evidence="1">The sequence shown here is derived from an EMBL/GenBank/DDBJ whole genome shotgun (WGS) entry which is preliminary data.</text>
</comment>
<dbReference type="AlphaFoldDB" id="A0A0F9H800"/>
<accession>A0A0F9H800</accession>
<organism evidence="1">
    <name type="scientific">marine sediment metagenome</name>
    <dbReference type="NCBI Taxonomy" id="412755"/>
    <lineage>
        <taxon>unclassified sequences</taxon>
        <taxon>metagenomes</taxon>
        <taxon>ecological metagenomes</taxon>
    </lineage>
</organism>
<name>A0A0F9H800_9ZZZZ</name>
<protein>
    <submittedName>
        <fullName evidence="1">Uncharacterized protein</fullName>
    </submittedName>
</protein>
<reference evidence="1" key="1">
    <citation type="journal article" date="2015" name="Nature">
        <title>Complex archaea that bridge the gap between prokaryotes and eukaryotes.</title>
        <authorList>
            <person name="Spang A."/>
            <person name="Saw J.H."/>
            <person name="Jorgensen S.L."/>
            <person name="Zaremba-Niedzwiedzka K."/>
            <person name="Martijn J."/>
            <person name="Lind A.E."/>
            <person name="van Eijk R."/>
            <person name="Schleper C."/>
            <person name="Guy L."/>
            <person name="Ettema T.J."/>
        </authorList>
    </citation>
    <scope>NUCLEOTIDE SEQUENCE</scope>
</reference>
<sequence length="192" mass="21805">MSLQDRQNNPDLWQNLGTMRHDPEQYQFEKIIGKRNKAGVPFLRKLRVVHRRMIALHLRGFSNRDIQVMTGHSEMSVGRVLRDPLSQVIIQQYMDGIELELDALMPDAVDALRRGLNSEEARVAIVAADKFFRATGRYARSEDKTETAEDVISRALKIAERATGAIQNLTTPDPIAKLIEVSPVRVDLDEET</sequence>
<feature type="non-terminal residue" evidence="1">
    <location>
        <position position="1"/>
    </location>
</feature>
<evidence type="ECO:0000313" key="1">
    <source>
        <dbReference type="EMBL" id="KKL99131.1"/>
    </source>
</evidence>
<gene>
    <name evidence="1" type="ORF">LCGC14_1817440</name>
</gene>
<dbReference type="EMBL" id="LAZR01017748">
    <property type="protein sequence ID" value="KKL99131.1"/>
    <property type="molecule type" value="Genomic_DNA"/>
</dbReference>
<proteinExistence type="predicted"/>